<dbReference type="InterPro" id="IPR002156">
    <property type="entry name" value="RNaseH_domain"/>
</dbReference>
<accession>A0A445J826</accession>
<evidence type="ECO:0000259" key="1">
    <source>
        <dbReference type="Pfam" id="PF13456"/>
    </source>
</evidence>
<dbReference type="InterPro" id="IPR036397">
    <property type="entry name" value="RNaseH_sf"/>
</dbReference>
<reference evidence="2 3" key="1">
    <citation type="submission" date="2018-09" db="EMBL/GenBank/DDBJ databases">
        <title>A high-quality reference genome of wild soybean provides a powerful tool to mine soybean genomes.</title>
        <authorList>
            <person name="Xie M."/>
            <person name="Chung C.Y.L."/>
            <person name="Li M.-W."/>
            <person name="Wong F.-L."/>
            <person name="Chan T.-F."/>
            <person name="Lam H.-M."/>
        </authorList>
    </citation>
    <scope>NUCLEOTIDE SEQUENCE [LARGE SCALE GENOMIC DNA]</scope>
    <source>
        <strain evidence="3">cv. W05</strain>
        <tissue evidence="2">Hypocotyl of etiolated seedlings</tissue>
    </source>
</reference>
<evidence type="ECO:0000313" key="2">
    <source>
        <dbReference type="EMBL" id="RZB94623.1"/>
    </source>
</evidence>
<dbReference type="GO" id="GO:0003676">
    <property type="term" value="F:nucleic acid binding"/>
    <property type="evidence" value="ECO:0007669"/>
    <property type="project" value="InterPro"/>
</dbReference>
<proteinExistence type="predicted"/>
<dbReference type="Proteomes" id="UP000289340">
    <property type="component" value="Chromosome 8"/>
</dbReference>
<feature type="domain" description="RNase H type-1" evidence="1">
    <location>
        <begin position="81"/>
        <end position="150"/>
    </location>
</feature>
<dbReference type="PANTHER" id="PTHR34023:SF4">
    <property type="entry name" value="RNASE H TYPE-1 DOMAIN-CONTAINING PROTEIN"/>
    <property type="match status" value="1"/>
</dbReference>
<dbReference type="CDD" id="cd06222">
    <property type="entry name" value="RNase_H_like"/>
    <property type="match status" value="1"/>
</dbReference>
<dbReference type="Gene3D" id="3.30.420.10">
    <property type="entry name" value="Ribonuclease H-like superfamily/Ribonuclease H"/>
    <property type="match status" value="1"/>
</dbReference>
<protein>
    <recommendedName>
        <fullName evidence="1">RNase H type-1 domain-containing protein</fullName>
    </recommendedName>
</protein>
<dbReference type="GO" id="GO:0004523">
    <property type="term" value="F:RNA-DNA hybrid ribonuclease activity"/>
    <property type="evidence" value="ECO:0007669"/>
    <property type="project" value="InterPro"/>
</dbReference>
<dbReference type="InterPro" id="IPR012337">
    <property type="entry name" value="RNaseH-like_sf"/>
</dbReference>
<dbReference type="Pfam" id="PF13456">
    <property type="entry name" value="RVT_3"/>
    <property type="match status" value="1"/>
</dbReference>
<dbReference type="EMBL" id="QZWG01000008">
    <property type="protein sequence ID" value="RZB94623.1"/>
    <property type="molecule type" value="Genomic_DNA"/>
</dbReference>
<gene>
    <name evidence="2" type="ORF">D0Y65_019243</name>
</gene>
<sequence length="150" mass="17347">MPIPRELRFQKVESSPKLGSAYSWTVPVEDVLDCCKGFTSNNLCSICGSHAETTEVHLLRDCSFATKLWNYLTKGRLPRDFFSALHVAWQRNVSKLWIETDSAMSLDLISKPLLATHHYAPLLRRIQQFQQKQWHLRITHTYREGNCVAD</sequence>
<organism evidence="2 3">
    <name type="scientific">Glycine soja</name>
    <name type="common">Wild soybean</name>
    <dbReference type="NCBI Taxonomy" id="3848"/>
    <lineage>
        <taxon>Eukaryota</taxon>
        <taxon>Viridiplantae</taxon>
        <taxon>Streptophyta</taxon>
        <taxon>Embryophyta</taxon>
        <taxon>Tracheophyta</taxon>
        <taxon>Spermatophyta</taxon>
        <taxon>Magnoliopsida</taxon>
        <taxon>eudicotyledons</taxon>
        <taxon>Gunneridae</taxon>
        <taxon>Pentapetalae</taxon>
        <taxon>rosids</taxon>
        <taxon>fabids</taxon>
        <taxon>Fabales</taxon>
        <taxon>Fabaceae</taxon>
        <taxon>Papilionoideae</taxon>
        <taxon>50 kb inversion clade</taxon>
        <taxon>NPAAA clade</taxon>
        <taxon>indigoferoid/millettioid clade</taxon>
        <taxon>Phaseoleae</taxon>
        <taxon>Glycine</taxon>
        <taxon>Glycine subgen. Soja</taxon>
    </lineage>
</organism>
<evidence type="ECO:0000313" key="3">
    <source>
        <dbReference type="Proteomes" id="UP000289340"/>
    </source>
</evidence>
<keyword evidence="3" id="KW-1185">Reference proteome</keyword>
<dbReference type="AlphaFoldDB" id="A0A445J826"/>
<comment type="caution">
    <text evidence="2">The sequence shown here is derived from an EMBL/GenBank/DDBJ whole genome shotgun (WGS) entry which is preliminary data.</text>
</comment>
<dbReference type="PANTHER" id="PTHR34023">
    <property type="entry name" value="RNASE H DOMAIN-CONTAINING PROTEIN"/>
    <property type="match status" value="1"/>
</dbReference>
<dbReference type="SUPFAM" id="SSF53098">
    <property type="entry name" value="Ribonuclease H-like"/>
    <property type="match status" value="1"/>
</dbReference>
<dbReference type="InterPro" id="IPR044730">
    <property type="entry name" value="RNase_H-like_dom_plant"/>
</dbReference>
<name>A0A445J826_GLYSO</name>